<dbReference type="Gene3D" id="3.90.950.10">
    <property type="match status" value="1"/>
</dbReference>
<comment type="catalytic activity">
    <reaction evidence="3">
        <text>UTP + H2O = UMP + diphosphate + H(+)</text>
        <dbReference type="Rhea" id="RHEA:29395"/>
        <dbReference type="ChEBI" id="CHEBI:15377"/>
        <dbReference type="ChEBI" id="CHEBI:15378"/>
        <dbReference type="ChEBI" id="CHEBI:33019"/>
        <dbReference type="ChEBI" id="CHEBI:46398"/>
        <dbReference type="ChEBI" id="CHEBI:57865"/>
        <dbReference type="EC" id="3.6.1.9"/>
    </reaction>
</comment>
<feature type="site" description="Important for substrate specificity" evidence="3">
    <location>
        <position position="71"/>
    </location>
</feature>
<dbReference type="NCBIfam" id="TIGR00172">
    <property type="entry name" value="maf"/>
    <property type="match status" value="1"/>
</dbReference>
<comment type="function">
    <text evidence="3">Nucleoside triphosphate pyrophosphatase that hydrolyzes dTTP and UTP. May have a dual role in cell division arrest and in preventing the incorporation of modified nucleotides into cellular nucleic acids.</text>
</comment>
<dbReference type="HAMAP" id="MF_00528">
    <property type="entry name" value="Maf"/>
    <property type="match status" value="1"/>
</dbReference>
<feature type="site" description="Important for substrate specificity" evidence="3">
    <location>
        <position position="11"/>
    </location>
</feature>
<dbReference type="STRING" id="36844.SAMN04488501_111108"/>
<dbReference type="PIRSF" id="PIRSF006305">
    <property type="entry name" value="Maf"/>
    <property type="match status" value="1"/>
</dbReference>
<comment type="caution">
    <text evidence="4">The sequence shown here is derived from an EMBL/GenBank/DDBJ whole genome shotgun (WGS) entry which is preliminary data.</text>
</comment>
<keyword evidence="5" id="KW-1185">Reference proteome</keyword>
<organism evidence="4 5">
    <name type="scientific">Clostridium homopropionicum DSM 5847</name>
    <dbReference type="NCBI Taxonomy" id="1121318"/>
    <lineage>
        <taxon>Bacteria</taxon>
        <taxon>Bacillati</taxon>
        <taxon>Bacillota</taxon>
        <taxon>Clostridia</taxon>
        <taxon>Eubacteriales</taxon>
        <taxon>Clostridiaceae</taxon>
        <taxon>Clostridium</taxon>
    </lineage>
</organism>
<dbReference type="Proteomes" id="UP000037043">
    <property type="component" value="Unassembled WGS sequence"/>
</dbReference>
<keyword evidence="2 3" id="KW-0378">Hydrolase</keyword>
<keyword evidence="3" id="KW-0546">Nucleotide metabolism</keyword>
<sequence length="191" mass="21472">MTLVLASASERRKELLTRLTEEFNIIISDFDESKVIFNEDCSKYVMDLAEGKARSVAKDLKYDALIIGCDTVVTYNDEVLGKPKNEEDAFEMLKRLSGKIHKVYSGIAIFDTIKCRVIRDCACTEVKFSDITDEEILKYVSSGEPMDKAGAYGIQGFGGVFVEYIKGDFYNVVGLPINKLKYMLRVMGVNL</sequence>
<dbReference type="PATRIC" id="fig|1121318.3.peg.1377"/>
<dbReference type="InterPro" id="IPR029001">
    <property type="entry name" value="ITPase-like_fam"/>
</dbReference>
<comment type="similarity">
    <text evidence="3">Belongs to the Maf family. YhdE subfamily.</text>
</comment>
<evidence type="ECO:0000256" key="3">
    <source>
        <dbReference type="HAMAP-Rule" id="MF_00528"/>
    </source>
</evidence>
<dbReference type="AlphaFoldDB" id="A0A0L6ZBJ1"/>
<dbReference type="GO" id="GO:0009117">
    <property type="term" value="P:nucleotide metabolic process"/>
    <property type="evidence" value="ECO:0007669"/>
    <property type="project" value="UniProtKB-KW"/>
</dbReference>
<dbReference type="PANTHER" id="PTHR43213:SF5">
    <property type="entry name" value="BIFUNCTIONAL DTTP_UTP PYROPHOSPHATASE_METHYLTRANSFERASE PROTEIN-RELATED"/>
    <property type="match status" value="1"/>
</dbReference>
<dbReference type="SUPFAM" id="SSF52972">
    <property type="entry name" value="ITPase-like"/>
    <property type="match status" value="1"/>
</dbReference>
<dbReference type="InterPro" id="IPR003697">
    <property type="entry name" value="Maf-like"/>
</dbReference>
<dbReference type="PANTHER" id="PTHR43213">
    <property type="entry name" value="BIFUNCTIONAL DTTP/UTP PYROPHOSPHATASE/METHYLTRANSFERASE PROTEIN-RELATED"/>
    <property type="match status" value="1"/>
</dbReference>
<dbReference type="NCBIfam" id="NF000867">
    <property type="entry name" value="PRK00078.1"/>
    <property type="match status" value="1"/>
</dbReference>
<gene>
    <name evidence="4" type="primary">maf</name>
    <name evidence="4" type="ORF">CLHOM_13670</name>
</gene>
<evidence type="ECO:0000313" key="4">
    <source>
        <dbReference type="EMBL" id="KOA20168.1"/>
    </source>
</evidence>
<dbReference type="GO" id="GO:0036221">
    <property type="term" value="F:UTP diphosphatase activity"/>
    <property type="evidence" value="ECO:0007669"/>
    <property type="project" value="RHEA"/>
</dbReference>
<feature type="site" description="Important for substrate specificity" evidence="3">
    <location>
        <position position="155"/>
    </location>
</feature>
<reference evidence="5" key="1">
    <citation type="submission" date="2015-08" db="EMBL/GenBank/DDBJ databases">
        <title>Genome sequence of the strict anaerobe Clostridium homopropionicum LuHBu1 (DSM 5847T).</title>
        <authorList>
            <person name="Poehlein A."/>
            <person name="Beck M."/>
            <person name="Schiel-Bengelsdorf B."/>
            <person name="Bengelsdorf F.R."/>
            <person name="Daniel R."/>
            <person name="Duerre P."/>
        </authorList>
    </citation>
    <scope>NUCLEOTIDE SEQUENCE [LARGE SCALE GENOMIC DNA]</scope>
    <source>
        <strain evidence="5">DSM 5847</strain>
    </source>
</reference>
<comment type="catalytic activity">
    <reaction evidence="3">
        <text>dTTP + H2O = dTMP + diphosphate + H(+)</text>
        <dbReference type="Rhea" id="RHEA:28534"/>
        <dbReference type="ChEBI" id="CHEBI:15377"/>
        <dbReference type="ChEBI" id="CHEBI:15378"/>
        <dbReference type="ChEBI" id="CHEBI:33019"/>
        <dbReference type="ChEBI" id="CHEBI:37568"/>
        <dbReference type="ChEBI" id="CHEBI:63528"/>
        <dbReference type="EC" id="3.6.1.9"/>
    </reaction>
</comment>
<comment type="subcellular location">
    <subcellularLocation>
        <location evidence="3">Cytoplasm</location>
    </subcellularLocation>
</comment>
<evidence type="ECO:0000256" key="1">
    <source>
        <dbReference type="ARBA" id="ARBA00001968"/>
    </source>
</evidence>
<evidence type="ECO:0000313" key="5">
    <source>
        <dbReference type="Proteomes" id="UP000037043"/>
    </source>
</evidence>
<proteinExistence type="inferred from homology"/>
<dbReference type="EC" id="3.6.1.9" evidence="3"/>
<comment type="cofactor">
    <cofactor evidence="1 3">
        <name>a divalent metal cation</name>
        <dbReference type="ChEBI" id="CHEBI:60240"/>
    </cofactor>
</comment>
<dbReference type="GO" id="GO:0005737">
    <property type="term" value="C:cytoplasm"/>
    <property type="evidence" value="ECO:0007669"/>
    <property type="project" value="UniProtKB-SubCell"/>
</dbReference>
<feature type="active site" description="Proton acceptor" evidence="3">
    <location>
        <position position="70"/>
    </location>
</feature>
<keyword evidence="3" id="KW-0963">Cytoplasm</keyword>
<dbReference type="GO" id="GO:0036218">
    <property type="term" value="F:dTTP diphosphatase activity"/>
    <property type="evidence" value="ECO:0007669"/>
    <property type="project" value="RHEA"/>
</dbReference>
<dbReference type="RefSeq" id="WP_052220937.1">
    <property type="nucleotide sequence ID" value="NZ_LHUR01000018.1"/>
</dbReference>
<dbReference type="CDD" id="cd00555">
    <property type="entry name" value="Maf"/>
    <property type="match status" value="1"/>
</dbReference>
<accession>A0A0L6ZBJ1</accession>
<name>A0A0L6ZBJ1_9CLOT</name>
<evidence type="ECO:0000256" key="2">
    <source>
        <dbReference type="ARBA" id="ARBA00022801"/>
    </source>
</evidence>
<protein>
    <recommendedName>
        <fullName evidence="3">dTTP/UTP pyrophosphatase</fullName>
        <shortName evidence="3">dTTPase/UTPase</shortName>
        <ecNumber evidence="3">3.6.1.9</ecNumber>
    </recommendedName>
    <alternativeName>
        <fullName evidence="3">Nucleoside triphosphate pyrophosphatase</fullName>
    </alternativeName>
    <alternativeName>
        <fullName evidence="3">Nucleotide pyrophosphatase</fullName>
        <shortName evidence="3">Nucleotide PPase</shortName>
    </alternativeName>
</protein>
<dbReference type="EMBL" id="LHUR01000018">
    <property type="protein sequence ID" value="KOA20168.1"/>
    <property type="molecule type" value="Genomic_DNA"/>
</dbReference>
<comment type="caution">
    <text evidence="3">Lacks conserved residue(s) required for the propagation of feature annotation.</text>
</comment>
<dbReference type="Pfam" id="PF02545">
    <property type="entry name" value="Maf"/>
    <property type="match status" value="1"/>
</dbReference>